<dbReference type="HOGENOM" id="CLU_3274080_0_0_10"/>
<dbReference type="AlphaFoldDB" id="F3QVB1"/>
<keyword evidence="2" id="KW-1185">Reference proteome</keyword>
<evidence type="ECO:0000313" key="1">
    <source>
        <dbReference type="EMBL" id="EGG52692.1"/>
    </source>
</evidence>
<dbReference type="Proteomes" id="UP000005546">
    <property type="component" value="Unassembled WGS sequence"/>
</dbReference>
<protein>
    <submittedName>
        <fullName evidence="1">Uncharacterized protein</fullName>
    </submittedName>
</protein>
<dbReference type="RefSeq" id="WP_008627893.1">
    <property type="nucleotide sequence ID" value="NZ_GL883865.1"/>
</dbReference>
<gene>
    <name evidence="1" type="ORF">HMPREF9442_02137</name>
</gene>
<proteinExistence type="predicted"/>
<organism evidence="1 2">
    <name type="scientific">Paraprevotella xylaniphila YIT 11841</name>
    <dbReference type="NCBI Taxonomy" id="762982"/>
    <lineage>
        <taxon>Bacteria</taxon>
        <taxon>Pseudomonadati</taxon>
        <taxon>Bacteroidota</taxon>
        <taxon>Bacteroidia</taxon>
        <taxon>Bacteroidales</taxon>
        <taxon>Prevotellaceae</taxon>
        <taxon>Paraprevotella</taxon>
    </lineage>
</organism>
<evidence type="ECO:0000313" key="2">
    <source>
        <dbReference type="Proteomes" id="UP000005546"/>
    </source>
</evidence>
<dbReference type="EMBL" id="AFBR01000065">
    <property type="protein sequence ID" value="EGG52692.1"/>
    <property type="molecule type" value="Genomic_DNA"/>
</dbReference>
<name>F3QVB1_9BACT</name>
<reference evidence="1 2" key="1">
    <citation type="submission" date="2011-02" db="EMBL/GenBank/DDBJ databases">
        <authorList>
            <person name="Weinstock G."/>
            <person name="Sodergren E."/>
            <person name="Clifton S."/>
            <person name="Fulton L."/>
            <person name="Fulton B."/>
            <person name="Courtney L."/>
            <person name="Fronick C."/>
            <person name="Harrison M."/>
            <person name="Strong C."/>
            <person name="Farmer C."/>
            <person name="Delahaunty K."/>
            <person name="Markovic C."/>
            <person name="Hall O."/>
            <person name="Minx P."/>
            <person name="Tomlinson C."/>
            <person name="Mitreva M."/>
            <person name="Hou S."/>
            <person name="Chen J."/>
            <person name="Wollam A."/>
            <person name="Pepin K.H."/>
            <person name="Johnson M."/>
            <person name="Bhonagiri V."/>
            <person name="Zhang X."/>
            <person name="Suruliraj S."/>
            <person name="Warren W."/>
            <person name="Chinwalla A."/>
            <person name="Mardis E.R."/>
            <person name="Wilson R.K."/>
        </authorList>
    </citation>
    <scope>NUCLEOTIDE SEQUENCE [LARGE SCALE GENOMIC DNA]</scope>
    <source>
        <strain evidence="1 2">YIT 11841</strain>
    </source>
</reference>
<accession>F3QVB1</accession>
<sequence>MAISIHVPSSDIPSQTAYHAVQTYSFTDETGTPFSRSFIII</sequence>
<comment type="caution">
    <text evidence="1">The sequence shown here is derived from an EMBL/GenBank/DDBJ whole genome shotgun (WGS) entry which is preliminary data.</text>
</comment>